<keyword evidence="8" id="KW-0378">Hydrolase</keyword>
<keyword evidence="11" id="KW-0408">Iron</keyword>
<keyword evidence="14" id="KW-0234">DNA repair</keyword>
<evidence type="ECO:0000256" key="1">
    <source>
        <dbReference type="ARBA" id="ARBA00001966"/>
    </source>
</evidence>
<dbReference type="Pfam" id="PF13307">
    <property type="entry name" value="Helicase_C_2"/>
    <property type="match status" value="1"/>
</dbReference>
<sequence>MIVKGTRPLPSKQLWPREGRTTTARSLPVFACPDVSKQSSQTHWVQNAAGALAMCSLVSTCPRSVSRSVRSLRFSKTRLQAVCVAESAQADAQAAADEVLAAVGPRGPGFAIVLIPRRLSTGAPGILQHIGSNLGAAVPVVACTSGGPTLQLGVMDVQPGLVAEGFSLTPDTLDADLQKLGSSPGSVFLLGDPAISAPGLARTLGTVDKKWPASVKSGMMAAPPEQPGGPAVWVNGKAIPAGFVGLLLPGPASAMVDLLGCVPVGGELEIFEADVQRGKPPALLQIGTDQEGDYRDVTETEKGTAGIPRRVGIMAAQALKSVMEENNLGGPKEMLLGLSRPTSTPTNPTGNLAAAWSLFNWVGVSKSGAAMLAGGDPVAEGLMPTGALRMCQCFRVAPASATWQRLLSQCQGPARMALALAGGRGIAPKEGASVVAAGGTPALGGLGMSVIGSAAPGAPLAIHRQAHNIDDVCIESLSVKLNRQRLDQSFGNLTRLGNEVDRVKREDASRLQEEYKRLVQGLRQAGQIDEAMADQLQSPVLPEDLVSEAIPGNIRRAEHFIALLRRLVNFFRRYLHVDRAQCEGPLSVTHKMEEDAEVDSKSLKFCHERLRSLLNTLQVANLDEFTPITKVADFVTLLGTYSQGFSIIVDPYPEAQGIYDPTLILRCLDASIAIRPVLKRYQSVVLTSGTISPLEMYPKILGMSNVVATESFSITMERKCLCPLIVTHGVDQVPISSRFSMREDPSVVMAYGSLLEELVKTVPDGVVCFFTSYRYLEQVLEKWYETGVISRVLKHKLVFIETVDVVATTYALNLYRQACDSGQGAVFLSVARGKVAEGIDFDRHYGRCVVLFGVPFQYTLSRELRARLEFLRQHYDIKESEFLNFDAMRQASQCLGRVIRSKRDYGVMIFADQRYARRDKRSKIPDWIRNFLDPGHVAMAIDVAVEAAQNFLLQMSQPYEEKRGIGASVLSPEALKEMQAEEVRSLQSTEAKKSDSLGENAASKEDEPPEKRSRLRISE</sequence>
<evidence type="ECO:0000256" key="10">
    <source>
        <dbReference type="ARBA" id="ARBA00022840"/>
    </source>
</evidence>
<protein>
    <recommendedName>
        <fullName evidence="17">DNA 5'-3' helicase</fullName>
        <ecNumber evidence="17">5.6.2.3</ecNumber>
    </recommendedName>
</protein>
<dbReference type="GO" id="GO:0006289">
    <property type="term" value="P:nucleotide-excision repair"/>
    <property type="evidence" value="ECO:0007669"/>
    <property type="project" value="InterPro"/>
</dbReference>
<keyword evidence="10" id="KW-0067">ATP-binding</keyword>
<evidence type="ECO:0000256" key="9">
    <source>
        <dbReference type="ARBA" id="ARBA00022806"/>
    </source>
</evidence>
<evidence type="ECO:0000256" key="3">
    <source>
        <dbReference type="ARBA" id="ARBA00009146"/>
    </source>
</evidence>
<dbReference type="GO" id="GO:0045951">
    <property type="term" value="P:positive regulation of mitotic recombination"/>
    <property type="evidence" value="ECO:0007669"/>
    <property type="project" value="TreeGrafter"/>
</dbReference>
<keyword evidence="4" id="KW-0004">4Fe-4S</keyword>
<keyword evidence="21" id="KW-1185">Reference proteome</keyword>
<evidence type="ECO:0000256" key="5">
    <source>
        <dbReference type="ARBA" id="ARBA00022723"/>
    </source>
</evidence>
<keyword evidence="6" id="KW-0547">Nucleotide-binding</keyword>
<dbReference type="EMBL" id="LSRX01000533">
    <property type="protein sequence ID" value="OLP94687.1"/>
    <property type="molecule type" value="Genomic_DNA"/>
</dbReference>
<evidence type="ECO:0000256" key="2">
    <source>
        <dbReference type="ARBA" id="ARBA00004123"/>
    </source>
</evidence>
<dbReference type="PANTHER" id="PTHR11472">
    <property type="entry name" value="DNA REPAIR DEAD HELICASE RAD3/XP-D SUBFAMILY MEMBER"/>
    <property type="match status" value="1"/>
</dbReference>
<dbReference type="InterPro" id="IPR006555">
    <property type="entry name" value="ATP-dep_Helicase_C"/>
</dbReference>
<dbReference type="FunFam" id="3.40.50.300:FF:000135">
    <property type="entry name" value="DNA repair helicase RAD3, putative"/>
    <property type="match status" value="1"/>
</dbReference>
<dbReference type="InterPro" id="IPR027417">
    <property type="entry name" value="P-loop_NTPase"/>
</dbReference>
<dbReference type="CDD" id="cd18788">
    <property type="entry name" value="SF2_C_XPD"/>
    <property type="match status" value="1"/>
</dbReference>
<dbReference type="GO" id="GO:0005634">
    <property type="term" value="C:nucleus"/>
    <property type="evidence" value="ECO:0007669"/>
    <property type="project" value="UniProtKB-SubCell"/>
</dbReference>
<dbReference type="InterPro" id="IPR013020">
    <property type="entry name" value="Rad3/Chl1-like"/>
</dbReference>
<dbReference type="PANTHER" id="PTHR11472:SF1">
    <property type="entry name" value="GENERAL TRANSCRIPTION AND DNA REPAIR FACTOR IIH HELICASE SUBUNIT XPD"/>
    <property type="match status" value="1"/>
</dbReference>
<dbReference type="FunFam" id="3.40.50.300:FF:000128">
    <property type="entry name" value="Putative DNA repair helicase RAD3"/>
    <property type="match status" value="1"/>
</dbReference>
<dbReference type="SMART" id="SM00491">
    <property type="entry name" value="HELICc2"/>
    <property type="match status" value="1"/>
</dbReference>
<evidence type="ECO:0000256" key="18">
    <source>
        <dbReference type="ARBA" id="ARBA00048954"/>
    </source>
</evidence>
<keyword evidence="9 20" id="KW-0347">Helicase</keyword>
<feature type="region of interest" description="Disordered" evidence="19">
    <location>
        <begin position="980"/>
        <end position="1019"/>
    </location>
</feature>
<evidence type="ECO:0000256" key="4">
    <source>
        <dbReference type="ARBA" id="ARBA00022485"/>
    </source>
</evidence>
<keyword evidence="5" id="KW-0479">Metal-binding</keyword>
<evidence type="ECO:0000256" key="19">
    <source>
        <dbReference type="SAM" id="MobiDB-lite"/>
    </source>
</evidence>
<dbReference type="Proteomes" id="UP000186817">
    <property type="component" value="Unassembled WGS sequence"/>
</dbReference>
<evidence type="ECO:0000256" key="11">
    <source>
        <dbReference type="ARBA" id="ARBA00023004"/>
    </source>
</evidence>
<name>A0A1Q9DHP3_SYMMI</name>
<gene>
    <name evidence="20" type="primary">UVH6</name>
    <name evidence="20" type="ORF">AK812_SmicGene23282</name>
</gene>
<comment type="caution">
    <text evidence="20">The sequence shown here is derived from an EMBL/GenBank/DDBJ whole genome shotgun (WGS) entry which is preliminary data.</text>
</comment>
<accession>A0A1Q9DHP3</accession>
<evidence type="ECO:0000256" key="8">
    <source>
        <dbReference type="ARBA" id="ARBA00022801"/>
    </source>
</evidence>
<organism evidence="20 21">
    <name type="scientific">Symbiodinium microadriaticum</name>
    <name type="common">Dinoflagellate</name>
    <name type="synonym">Zooxanthella microadriatica</name>
    <dbReference type="NCBI Taxonomy" id="2951"/>
    <lineage>
        <taxon>Eukaryota</taxon>
        <taxon>Sar</taxon>
        <taxon>Alveolata</taxon>
        <taxon>Dinophyceae</taxon>
        <taxon>Suessiales</taxon>
        <taxon>Symbiodiniaceae</taxon>
        <taxon>Symbiodinium</taxon>
    </lineage>
</organism>
<evidence type="ECO:0000313" key="20">
    <source>
        <dbReference type="EMBL" id="OLP94687.1"/>
    </source>
</evidence>
<keyword evidence="13" id="KW-0238">DNA-binding</keyword>
<evidence type="ECO:0000256" key="16">
    <source>
        <dbReference type="ARBA" id="ARBA00023242"/>
    </source>
</evidence>
<evidence type="ECO:0000256" key="17">
    <source>
        <dbReference type="ARBA" id="ARBA00044969"/>
    </source>
</evidence>
<dbReference type="NCBIfam" id="TIGR00604">
    <property type="entry name" value="rad3"/>
    <property type="match status" value="1"/>
</dbReference>
<evidence type="ECO:0000256" key="6">
    <source>
        <dbReference type="ARBA" id="ARBA00022741"/>
    </source>
</evidence>
<comment type="subcellular location">
    <subcellularLocation>
        <location evidence="2">Nucleus</location>
    </subcellularLocation>
</comment>
<dbReference type="Gene3D" id="1.10.275.30">
    <property type="match status" value="1"/>
</dbReference>
<dbReference type="PRINTS" id="PR00852">
    <property type="entry name" value="XRODRMPGMNTD"/>
</dbReference>
<keyword evidence="12" id="KW-0411">Iron-sulfur</keyword>
<dbReference type="AlphaFoldDB" id="A0A1Q9DHP3"/>
<dbReference type="GO" id="GO:0005524">
    <property type="term" value="F:ATP binding"/>
    <property type="evidence" value="ECO:0007669"/>
    <property type="project" value="UniProtKB-KW"/>
</dbReference>
<keyword evidence="16" id="KW-0539">Nucleus</keyword>
<dbReference type="InterPro" id="IPR001945">
    <property type="entry name" value="RAD3/XPD"/>
</dbReference>
<dbReference type="GO" id="GO:0006366">
    <property type="term" value="P:transcription by RNA polymerase II"/>
    <property type="evidence" value="ECO:0007669"/>
    <property type="project" value="TreeGrafter"/>
</dbReference>
<dbReference type="GO" id="GO:0051539">
    <property type="term" value="F:4 iron, 4 sulfur cluster binding"/>
    <property type="evidence" value="ECO:0007669"/>
    <property type="project" value="UniProtKB-KW"/>
</dbReference>
<dbReference type="InterPro" id="IPR045028">
    <property type="entry name" value="DinG/Rad3-like"/>
</dbReference>
<proteinExistence type="inferred from homology"/>
<dbReference type="GO" id="GO:0016818">
    <property type="term" value="F:hydrolase activity, acting on acid anhydrides, in phosphorus-containing anhydrides"/>
    <property type="evidence" value="ECO:0007669"/>
    <property type="project" value="InterPro"/>
</dbReference>
<comment type="catalytic activity">
    <reaction evidence="18">
        <text>ATP + H2O = ADP + phosphate + H(+)</text>
        <dbReference type="Rhea" id="RHEA:13065"/>
        <dbReference type="ChEBI" id="CHEBI:15377"/>
        <dbReference type="ChEBI" id="CHEBI:15378"/>
        <dbReference type="ChEBI" id="CHEBI:30616"/>
        <dbReference type="ChEBI" id="CHEBI:43474"/>
        <dbReference type="ChEBI" id="CHEBI:456216"/>
        <dbReference type="EC" id="5.6.2.3"/>
    </reaction>
</comment>
<evidence type="ECO:0000256" key="15">
    <source>
        <dbReference type="ARBA" id="ARBA00023235"/>
    </source>
</evidence>
<dbReference type="Gene3D" id="3.40.50.300">
    <property type="entry name" value="P-loop containing nucleotide triphosphate hydrolases"/>
    <property type="match status" value="2"/>
</dbReference>
<evidence type="ECO:0000313" key="21">
    <source>
        <dbReference type="Proteomes" id="UP000186817"/>
    </source>
</evidence>
<dbReference type="EC" id="5.6.2.3" evidence="17"/>
<dbReference type="GO" id="GO:0043139">
    <property type="term" value="F:5'-3' DNA helicase activity"/>
    <property type="evidence" value="ECO:0007669"/>
    <property type="project" value="UniProtKB-EC"/>
</dbReference>
<dbReference type="GO" id="GO:0003684">
    <property type="term" value="F:damaged DNA binding"/>
    <property type="evidence" value="ECO:0007669"/>
    <property type="project" value="TreeGrafter"/>
</dbReference>
<dbReference type="InterPro" id="IPR010643">
    <property type="entry name" value="HBB"/>
</dbReference>
<keyword evidence="7" id="KW-0227">DNA damage</keyword>
<comment type="cofactor">
    <cofactor evidence="1">
        <name>[4Fe-4S] cluster</name>
        <dbReference type="ChEBI" id="CHEBI:49883"/>
    </cofactor>
</comment>
<keyword evidence="15" id="KW-0413">Isomerase</keyword>
<evidence type="ECO:0000256" key="12">
    <source>
        <dbReference type="ARBA" id="ARBA00023014"/>
    </source>
</evidence>
<dbReference type="Pfam" id="PF06777">
    <property type="entry name" value="HBB"/>
    <property type="match status" value="1"/>
</dbReference>
<dbReference type="OrthoDB" id="272481at2759"/>
<reference evidence="20 21" key="1">
    <citation type="submission" date="2016-02" db="EMBL/GenBank/DDBJ databases">
        <title>Genome analysis of coral dinoflagellate symbionts highlights evolutionary adaptations to a symbiotic lifestyle.</title>
        <authorList>
            <person name="Aranda M."/>
            <person name="Li Y."/>
            <person name="Liew Y.J."/>
            <person name="Baumgarten S."/>
            <person name="Simakov O."/>
            <person name="Wilson M."/>
            <person name="Piel J."/>
            <person name="Ashoor H."/>
            <person name="Bougouffa S."/>
            <person name="Bajic V.B."/>
            <person name="Ryu T."/>
            <person name="Ravasi T."/>
            <person name="Bayer T."/>
            <person name="Micklem G."/>
            <person name="Kim H."/>
            <person name="Bhak J."/>
            <person name="Lajeunesse T.C."/>
            <person name="Voolstra C.R."/>
        </authorList>
    </citation>
    <scope>NUCLEOTIDE SEQUENCE [LARGE SCALE GENOMIC DNA]</scope>
    <source>
        <strain evidence="20 21">CCMP2467</strain>
    </source>
</reference>
<dbReference type="GO" id="GO:0046872">
    <property type="term" value="F:metal ion binding"/>
    <property type="evidence" value="ECO:0007669"/>
    <property type="project" value="UniProtKB-KW"/>
</dbReference>
<evidence type="ECO:0000256" key="7">
    <source>
        <dbReference type="ARBA" id="ARBA00022763"/>
    </source>
</evidence>
<evidence type="ECO:0000256" key="14">
    <source>
        <dbReference type="ARBA" id="ARBA00023204"/>
    </source>
</evidence>
<evidence type="ECO:0000256" key="13">
    <source>
        <dbReference type="ARBA" id="ARBA00023125"/>
    </source>
</evidence>
<comment type="similarity">
    <text evidence="3">Belongs to the helicase family. RAD3/XPD subfamily.</text>
</comment>